<dbReference type="AlphaFoldDB" id="A0A2Z6PAV8"/>
<feature type="domain" description="Transposase-associated" evidence="3">
    <location>
        <begin position="102"/>
        <end position="168"/>
    </location>
</feature>
<dbReference type="EMBL" id="DF974263">
    <property type="protein sequence ID" value="GAU46910.1"/>
    <property type="molecule type" value="Genomic_DNA"/>
</dbReference>
<dbReference type="Proteomes" id="UP000242715">
    <property type="component" value="Unassembled WGS sequence"/>
</dbReference>
<proteinExistence type="predicted"/>
<evidence type="ECO:0008006" key="6">
    <source>
        <dbReference type="Google" id="ProtNLM"/>
    </source>
</evidence>
<dbReference type="InterPro" id="IPR004242">
    <property type="entry name" value="Transposase_21"/>
</dbReference>
<sequence length="489" mass="56603">MLRSRSDVLPRLTFWQEVMIRLGMERSAWRGEGGVVITWEMFKREFFNKYFPADVKNKKVVEFKKLEQGNVSVAEYAAKFDSLTFPLEQFEYERKYPDGRIVKARFKDGVEEFITYTMSQDIVKRERGIRCPFVKCMCGSIESPQDVIYHLDKFGFMNDYYVWKHHGERVPANINIEFDVNTDASSSGAQAECGNFGRMQEMVGDTLGVNMSYEGGNEEEIIPNDKALKFYAMMEEVNKPLFEGASDPKLSMCVRLLAAKANWNAAEDCLEFFSKMMLDATPVKDNLPTSYYDARASATPYSCWPVIVTPYNLPPDTCMTKPYMFLSCIIPGPSNPTDGIDVSLPPAAQAEIQRLTQEVQAQREEIDRLAEQDQERQQMMQQQDQERQQMMQQEIRRAMEEQTRAMEEQRREFSTLREMLASSRNAPLAKLVLMRTQLILIMRTQTQINTEVKYLKNCVSRKNKPAGSIFKHKNVKSFLENYDMISHPF</sequence>
<organism evidence="4 5">
    <name type="scientific">Trifolium subterraneum</name>
    <name type="common">Subterranean clover</name>
    <dbReference type="NCBI Taxonomy" id="3900"/>
    <lineage>
        <taxon>Eukaryota</taxon>
        <taxon>Viridiplantae</taxon>
        <taxon>Streptophyta</taxon>
        <taxon>Embryophyta</taxon>
        <taxon>Tracheophyta</taxon>
        <taxon>Spermatophyta</taxon>
        <taxon>Magnoliopsida</taxon>
        <taxon>eudicotyledons</taxon>
        <taxon>Gunneridae</taxon>
        <taxon>Pentapetalae</taxon>
        <taxon>rosids</taxon>
        <taxon>fabids</taxon>
        <taxon>Fabales</taxon>
        <taxon>Fabaceae</taxon>
        <taxon>Papilionoideae</taxon>
        <taxon>50 kb inversion clade</taxon>
        <taxon>NPAAA clade</taxon>
        <taxon>Hologalegina</taxon>
        <taxon>IRL clade</taxon>
        <taxon>Trifolieae</taxon>
        <taxon>Trifolium</taxon>
    </lineage>
</organism>
<keyword evidence="5" id="KW-1185">Reference proteome</keyword>
<dbReference type="Pfam" id="PF02992">
    <property type="entry name" value="Transposase_21"/>
    <property type="match status" value="1"/>
</dbReference>
<evidence type="ECO:0000259" key="3">
    <source>
        <dbReference type="Pfam" id="PF13963"/>
    </source>
</evidence>
<feature type="coiled-coil region" evidence="1">
    <location>
        <begin position="352"/>
        <end position="426"/>
    </location>
</feature>
<dbReference type="InterPro" id="IPR029480">
    <property type="entry name" value="Transpos_assoc"/>
</dbReference>
<keyword evidence="1" id="KW-0175">Coiled coil</keyword>
<gene>
    <name evidence="4" type="ORF">TSUD_299610</name>
</gene>
<feature type="domain" description="Retrotransposon gag" evidence="2">
    <location>
        <begin position="36"/>
        <end position="84"/>
    </location>
</feature>
<name>A0A2Z6PAV8_TRISU</name>
<dbReference type="Pfam" id="PF13963">
    <property type="entry name" value="Transpos_assoc"/>
    <property type="match status" value="1"/>
</dbReference>
<evidence type="ECO:0000313" key="4">
    <source>
        <dbReference type="EMBL" id="GAU46910.1"/>
    </source>
</evidence>
<evidence type="ECO:0000256" key="1">
    <source>
        <dbReference type="SAM" id="Coils"/>
    </source>
</evidence>
<accession>A0A2Z6PAV8</accession>
<dbReference type="InterPro" id="IPR005162">
    <property type="entry name" value="Retrotrans_gag_dom"/>
</dbReference>
<dbReference type="OrthoDB" id="3026227at2759"/>
<dbReference type="Pfam" id="PF03732">
    <property type="entry name" value="Retrotrans_gag"/>
    <property type="match status" value="1"/>
</dbReference>
<evidence type="ECO:0000259" key="2">
    <source>
        <dbReference type="Pfam" id="PF03732"/>
    </source>
</evidence>
<reference evidence="5" key="1">
    <citation type="journal article" date="2017" name="Front. Plant Sci.">
        <title>Climate Clever Clovers: New Paradigm to Reduce the Environmental Footprint of Ruminants by Breeding Low Methanogenic Forages Utilizing Haplotype Variation.</title>
        <authorList>
            <person name="Kaur P."/>
            <person name="Appels R."/>
            <person name="Bayer P.E."/>
            <person name="Keeble-Gagnere G."/>
            <person name="Wang J."/>
            <person name="Hirakawa H."/>
            <person name="Shirasawa K."/>
            <person name="Vercoe P."/>
            <person name="Stefanova K."/>
            <person name="Durmic Z."/>
            <person name="Nichols P."/>
            <person name="Revell C."/>
            <person name="Isobe S.N."/>
            <person name="Edwards D."/>
            <person name="Erskine W."/>
        </authorList>
    </citation>
    <scope>NUCLEOTIDE SEQUENCE [LARGE SCALE GENOMIC DNA]</scope>
    <source>
        <strain evidence="5">cv. Daliak</strain>
    </source>
</reference>
<protein>
    <recommendedName>
        <fullName evidence="6">Retrotransposon gag domain-containing protein</fullName>
    </recommendedName>
</protein>
<evidence type="ECO:0000313" key="5">
    <source>
        <dbReference type="Proteomes" id="UP000242715"/>
    </source>
</evidence>